<evidence type="ECO:0000256" key="3">
    <source>
        <dbReference type="ARBA" id="ARBA00022729"/>
    </source>
</evidence>
<evidence type="ECO:0000256" key="4">
    <source>
        <dbReference type="ARBA" id="ARBA00022827"/>
    </source>
</evidence>
<dbReference type="SUPFAM" id="SSF69000">
    <property type="entry name" value="FAD-dependent thiol oxidase"/>
    <property type="match status" value="1"/>
</dbReference>
<protein>
    <recommendedName>
        <fullName evidence="8">Sulfhydryl oxidase</fullName>
        <ecNumber evidence="8">1.8.3.2</ecNumber>
    </recommendedName>
</protein>
<dbReference type="InterPro" id="IPR036249">
    <property type="entry name" value="Thioredoxin-like_sf"/>
</dbReference>
<evidence type="ECO:0000256" key="7">
    <source>
        <dbReference type="ARBA" id="ARBA00023180"/>
    </source>
</evidence>
<feature type="signal peptide" evidence="9">
    <location>
        <begin position="1"/>
        <end position="23"/>
    </location>
</feature>
<keyword evidence="6" id="KW-1015">Disulfide bond</keyword>
<dbReference type="Gene3D" id="1.20.120.310">
    <property type="entry name" value="ERV/ALR sulfhydryl oxidase domain"/>
    <property type="match status" value="1"/>
</dbReference>
<dbReference type="GO" id="GO:0005615">
    <property type="term" value="C:extracellular space"/>
    <property type="evidence" value="ECO:0007669"/>
    <property type="project" value="TreeGrafter"/>
</dbReference>
<evidence type="ECO:0000259" key="10">
    <source>
        <dbReference type="PROSITE" id="PS51324"/>
    </source>
</evidence>
<evidence type="ECO:0000256" key="5">
    <source>
        <dbReference type="ARBA" id="ARBA00023002"/>
    </source>
</evidence>
<keyword evidence="12" id="KW-1185">Reference proteome</keyword>
<feature type="domain" description="ERV/ALR sulfhydryl oxidase" evidence="10">
    <location>
        <begin position="438"/>
        <end position="547"/>
    </location>
</feature>
<dbReference type="Proteomes" id="UP000046392">
    <property type="component" value="Unplaced"/>
</dbReference>
<dbReference type="EC" id="1.8.3.2" evidence="8"/>
<accession>A0A0N5C4D8</accession>
<evidence type="ECO:0000256" key="1">
    <source>
        <dbReference type="ARBA" id="ARBA00001974"/>
    </source>
</evidence>
<dbReference type="FunFam" id="1.20.120.310:FF:000005">
    <property type="entry name" value="Sulfhydryl oxidase"/>
    <property type="match status" value="1"/>
</dbReference>
<evidence type="ECO:0000313" key="12">
    <source>
        <dbReference type="Proteomes" id="UP000046392"/>
    </source>
</evidence>
<dbReference type="GO" id="GO:0016971">
    <property type="term" value="F:flavin-dependent sulfhydryl oxidase activity"/>
    <property type="evidence" value="ECO:0007669"/>
    <property type="project" value="InterPro"/>
</dbReference>
<dbReference type="WBParaSite" id="SPAL_0001281900.1">
    <property type="protein sequence ID" value="SPAL_0001281900.1"/>
    <property type="gene ID" value="SPAL_0001281900"/>
</dbReference>
<dbReference type="PANTHER" id="PTHR22897:SF20">
    <property type="entry name" value="SULFHYDRYL OXIDASE"/>
    <property type="match status" value="1"/>
</dbReference>
<dbReference type="GO" id="GO:0003756">
    <property type="term" value="F:protein disulfide isomerase activity"/>
    <property type="evidence" value="ECO:0007669"/>
    <property type="project" value="TreeGrafter"/>
</dbReference>
<evidence type="ECO:0000259" key="11">
    <source>
        <dbReference type="PROSITE" id="PS51352"/>
    </source>
</evidence>
<comment type="cofactor">
    <cofactor evidence="1 8">
        <name>FAD</name>
        <dbReference type="ChEBI" id="CHEBI:57692"/>
    </cofactor>
</comment>
<organism evidence="12 13">
    <name type="scientific">Strongyloides papillosus</name>
    <name type="common">Intestinal threadworm</name>
    <dbReference type="NCBI Taxonomy" id="174720"/>
    <lineage>
        <taxon>Eukaryota</taxon>
        <taxon>Metazoa</taxon>
        <taxon>Ecdysozoa</taxon>
        <taxon>Nematoda</taxon>
        <taxon>Chromadorea</taxon>
        <taxon>Rhabditida</taxon>
        <taxon>Tylenchina</taxon>
        <taxon>Panagrolaimomorpha</taxon>
        <taxon>Strongyloidoidea</taxon>
        <taxon>Strongyloididae</taxon>
        <taxon>Strongyloides</taxon>
    </lineage>
</organism>
<evidence type="ECO:0000256" key="8">
    <source>
        <dbReference type="RuleBase" id="RU371123"/>
    </source>
</evidence>
<name>A0A0N5C4D8_STREA</name>
<keyword evidence="5 8" id="KW-0560">Oxidoreductase</keyword>
<dbReference type="Pfam" id="PF04777">
    <property type="entry name" value="Evr1_Alr"/>
    <property type="match status" value="1"/>
</dbReference>
<dbReference type="GO" id="GO:0000139">
    <property type="term" value="C:Golgi membrane"/>
    <property type="evidence" value="ECO:0007669"/>
    <property type="project" value="TreeGrafter"/>
</dbReference>
<dbReference type="Gene3D" id="3.40.30.10">
    <property type="entry name" value="Glutaredoxin"/>
    <property type="match status" value="2"/>
</dbReference>
<evidence type="ECO:0000313" key="13">
    <source>
        <dbReference type="WBParaSite" id="SPAL_0001281900.1"/>
    </source>
</evidence>
<dbReference type="SUPFAM" id="SSF52833">
    <property type="entry name" value="Thioredoxin-like"/>
    <property type="match status" value="1"/>
</dbReference>
<dbReference type="PROSITE" id="PS51324">
    <property type="entry name" value="ERV_ALR"/>
    <property type="match status" value="1"/>
</dbReference>
<dbReference type="AlphaFoldDB" id="A0A0N5C4D8"/>
<keyword evidence="2 8" id="KW-0285">Flavoprotein</keyword>
<dbReference type="InterPro" id="IPR036774">
    <property type="entry name" value="ERV/ALR_sulphydryl_oxid_sf"/>
</dbReference>
<dbReference type="Pfam" id="PF00085">
    <property type="entry name" value="Thioredoxin"/>
    <property type="match status" value="1"/>
</dbReference>
<dbReference type="PROSITE" id="PS51352">
    <property type="entry name" value="THIOREDOXIN_2"/>
    <property type="match status" value="1"/>
</dbReference>
<evidence type="ECO:0000256" key="6">
    <source>
        <dbReference type="ARBA" id="ARBA00023157"/>
    </source>
</evidence>
<dbReference type="InterPro" id="IPR017905">
    <property type="entry name" value="ERV/ALR_sulphydryl_oxidase"/>
</dbReference>
<proteinExistence type="predicted"/>
<reference evidence="13" key="1">
    <citation type="submission" date="2017-02" db="UniProtKB">
        <authorList>
            <consortium name="WormBaseParasite"/>
        </authorList>
    </citation>
    <scope>IDENTIFICATION</scope>
</reference>
<keyword evidence="7" id="KW-0325">Glycoprotein</keyword>
<dbReference type="STRING" id="174720.A0A0N5C4D8"/>
<dbReference type="PROSITE" id="PS00194">
    <property type="entry name" value="THIOREDOXIN_1"/>
    <property type="match status" value="1"/>
</dbReference>
<keyword evidence="4 8" id="KW-0274">FAD</keyword>
<dbReference type="InterPro" id="IPR042568">
    <property type="entry name" value="QSOX_FAD-bd_sf"/>
</dbReference>
<dbReference type="PANTHER" id="PTHR22897">
    <property type="entry name" value="QUIESCIN Q6-RELATED SULFHYDRYL OXIDASE"/>
    <property type="match status" value="1"/>
</dbReference>
<dbReference type="InterPro" id="IPR039798">
    <property type="entry name" value="Sulfhydryl_oxidase"/>
</dbReference>
<evidence type="ECO:0000256" key="2">
    <source>
        <dbReference type="ARBA" id="ARBA00022630"/>
    </source>
</evidence>
<comment type="catalytic activity">
    <reaction evidence="8">
        <text>2 R'C(R)SH + O2 = R'C(R)S-S(R)CR' + H2O2</text>
        <dbReference type="Rhea" id="RHEA:17357"/>
        <dbReference type="ChEBI" id="CHEBI:15379"/>
        <dbReference type="ChEBI" id="CHEBI:16240"/>
        <dbReference type="ChEBI" id="CHEBI:16520"/>
        <dbReference type="ChEBI" id="CHEBI:17412"/>
        <dbReference type="EC" id="1.8.3.2"/>
    </reaction>
</comment>
<dbReference type="GO" id="GO:0006457">
    <property type="term" value="P:protein folding"/>
    <property type="evidence" value="ECO:0007669"/>
    <property type="project" value="TreeGrafter"/>
</dbReference>
<dbReference type="InterPro" id="IPR013766">
    <property type="entry name" value="Thioredoxin_domain"/>
</dbReference>
<feature type="domain" description="Thioredoxin" evidence="11">
    <location>
        <begin position="20"/>
        <end position="166"/>
    </location>
</feature>
<feature type="chain" id="PRO_5005895382" description="Sulfhydryl oxidase" evidence="9">
    <location>
        <begin position="24"/>
        <end position="587"/>
    </location>
</feature>
<dbReference type="InterPro" id="IPR017937">
    <property type="entry name" value="Thioredoxin_CS"/>
</dbReference>
<keyword evidence="3 9" id="KW-0732">Signal</keyword>
<evidence type="ECO:0000256" key="9">
    <source>
        <dbReference type="SAM" id="SignalP"/>
    </source>
</evidence>
<sequence>MNYNYKIWILNVLLLINISLLESSKSYYGYVPKGNNALLYKPSVDPIMHLDQETFADTIFNQNDKAFLVEYYADWCGHCRAFAPFYRDFSYSVKEWSDIAVVAVMNCADPHNSQECRNNYVDHYPMLKYFPRSARNYKDGIIIQADHSVQNLRRTLASKILNEQQQVQYLNWPNFNYMDVTPTTQFNDLWNGLPISTEYLVIIFEHFDTVSPQFMLDLYKYRNRIGVRRALSNSPLVPQLGIGSFPYVVAFKRERQQAIFMDVYTPNTINDILTLTSIQHIPHKPVQETFVTTPVPVKKPGRDCARNPESCKALYYASETDMLKAMRMALYDEILRTDGYIQGSNLTNLHQFVQLLSQHFPVTTFHNAIRRQRRSVSSTLKLSDRARFVFKHLNEFLSSRISNGALSIRDWKNQFESIERLYSYPFPQNASWQHCAGSEPQYRGYTCGLWTTFHTLTVHTYLDTVKEGPIDVLKPLKAIQGWVSSFFGCLHCRNHFMHMTTTLFPMNERRVRHKHDIMMYLWRAHNIVNNRLHGDITEDPYFIKYQFPPIFLCPTCHAGGNFSRRQVRNFLLRYYGNIKPHVRTAHK</sequence>
<dbReference type="Gene3D" id="1.20.120.1960">
    <property type="entry name" value="QSOX sulfhydryl oxidase domain"/>
    <property type="match status" value="1"/>
</dbReference>